<dbReference type="AlphaFoldDB" id="A0A1C3NWM6"/>
<feature type="transmembrane region" description="Helical" evidence="6">
    <location>
        <begin position="277"/>
        <end position="300"/>
    </location>
</feature>
<evidence type="ECO:0008006" key="9">
    <source>
        <dbReference type="Google" id="ProtNLM"/>
    </source>
</evidence>
<dbReference type="PANTHER" id="PTHR39087:SF2">
    <property type="entry name" value="UPF0104 MEMBRANE PROTEIN MJ1595"/>
    <property type="match status" value="1"/>
</dbReference>
<gene>
    <name evidence="7" type="ORF">FDG2_1941</name>
</gene>
<evidence type="ECO:0000313" key="8">
    <source>
        <dbReference type="Proteomes" id="UP000199013"/>
    </source>
</evidence>
<keyword evidence="5 6" id="KW-0472">Membrane</keyword>
<keyword evidence="2" id="KW-1003">Cell membrane</keyword>
<dbReference type="Pfam" id="PF03706">
    <property type="entry name" value="LPG_synthase_TM"/>
    <property type="match status" value="1"/>
</dbReference>
<evidence type="ECO:0000256" key="2">
    <source>
        <dbReference type="ARBA" id="ARBA00022475"/>
    </source>
</evidence>
<organism evidence="7 8">
    <name type="scientific">Candidatus Protofrankia californiensis</name>
    <dbReference type="NCBI Taxonomy" id="1839754"/>
    <lineage>
        <taxon>Bacteria</taxon>
        <taxon>Bacillati</taxon>
        <taxon>Actinomycetota</taxon>
        <taxon>Actinomycetes</taxon>
        <taxon>Frankiales</taxon>
        <taxon>Frankiaceae</taxon>
        <taxon>Protofrankia</taxon>
    </lineage>
</organism>
<feature type="transmembrane region" description="Helical" evidence="6">
    <location>
        <begin position="72"/>
        <end position="91"/>
    </location>
</feature>
<reference evidence="8" key="1">
    <citation type="submission" date="2016-02" db="EMBL/GenBank/DDBJ databases">
        <authorList>
            <person name="Wibberg D."/>
        </authorList>
    </citation>
    <scope>NUCLEOTIDE SEQUENCE [LARGE SCALE GENOMIC DNA]</scope>
</reference>
<evidence type="ECO:0000256" key="6">
    <source>
        <dbReference type="SAM" id="Phobius"/>
    </source>
</evidence>
<protein>
    <recommendedName>
        <fullName evidence="9">Integral membrane protein</fullName>
    </recommendedName>
</protein>
<comment type="subcellular location">
    <subcellularLocation>
        <location evidence="1">Cell membrane</location>
        <topology evidence="1">Multi-pass membrane protein</topology>
    </subcellularLocation>
</comment>
<dbReference type="InterPro" id="IPR022791">
    <property type="entry name" value="L-PG_synthase/AglD"/>
</dbReference>
<feature type="transmembrane region" description="Helical" evidence="6">
    <location>
        <begin position="225"/>
        <end position="246"/>
    </location>
</feature>
<sequence>MTPRWAATETAAPARAAADGTAAAAVQPTTIPLQQVTHPLLRNLSSEQTVSSLVLPGALRPRIRASWLRRPCTLVAFAFAVPMTVMLATRFRTEVGAKLSSVPVPAWPWLVACGIASACFFLANGLALRAASGLPLQLRTAVAVQLAAAAANRLLPAGLGAIAVNIRYLERQKLTCSACLSAVAAVKIAFALVHVGGIVLTAGLVGGSGADDAVTAPIESIMTDIGSGPVLGCAVLCLLVCAAVGLHPRVHGRLGPALHGAGRHLVLLARSPRRTAVLLLSAAVTKVTQIVALATCVWAFGGSESLLSVAAIYLIGAAVAGAVPTAGNVGALEPALALGLTAAGGEGVSMFAAVLVYRLISYWLPVLPGVVALTVLRRRSVL</sequence>
<evidence type="ECO:0000256" key="5">
    <source>
        <dbReference type="ARBA" id="ARBA00023136"/>
    </source>
</evidence>
<feature type="transmembrane region" description="Helical" evidence="6">
    <location>
        <begin position="178"/>
        <end position="205"/>
    </location>
</feature>
<feature type="transmembrane region" description="Helical" evidence="6">
    <location>
        <begin position="106"/>
        <end position="128"/>
    </location>
</feature>
<feature type="transmembrane region" description="Helical" evidence="6">
    <location>
        <begin position="335"/>
        <end position="354"/>
    </location>
</feature>
<keyword evidence="4 6" id="KW-1133">Transmembrane helix</keyword>
<proteinExistence type="predicted"/>
<evidence type="ECO:0000313" key="7">
    <source>
        <dbReference type="EMBL" id="SBW21212.1"/>
    </source>
</evidence>
<dbReference type="EMBL" id="FLUV01000808">
    <property type="protein sequence ID" value="SBW21212.1"/>
    <property type="molecule type" value="Genomic_DNA"/>
</dbReference>
<dbReference type="GO" id="GO:0005886">
    <property type="term" value="C:plasma membrane"/>
    <property type="evidence" value="ECO:0007669"/>
    <property type="project" value="UniProtKB-SubCell"/>
</dbReference>
<evidence type="ECO:0000256" key="3">
    <source>
        <dbReference type="ARBA" id="ARBA00022692"/>
    </source>
</evidence>
<evidence type="ECO:0000256" key="1">
    <source>
        <dbReference type="ARBA" id="ARBA00004651"/>
    </source>
</evidence>
<evidence type="ECO:0000256" key="4">
    <source>
        <dbReference type="ARBA" id="ARBA00022989"/>
    </source>
</evidence>
<keyword evidence="3 6" id="KW-0812">Transmembrane</keyword>
<feature type="transmembrane region" description="Helical" evidence="6">
    <location>
        <begin position="306"/>
        <end position="323"/>
    </location>
</feature>
<keyword evidence="8" id="KW-1185">Reference proteome</keyword>
<dbReference type="PANTHER" id="PTHR39087">
    <property type="entry name" value="UPF0104 MEMBRANE PROTEIN MJ1595"/>
    <property type="match status" value="1"/>
</dbReference>
<feature type="transmembrane region" description="Helical" evidence="6">
    <location>
        <begin position="360"/>
        <end position="376"/>
    </location>
</feature>
<dbReference type="Proteomes" id="UP000199013">
    <property type="component" value="Unassembled WGS sequence"/>
</dbReference>
<name>A0A1C3NWM6_9ACTN</name>
<accession>A0A1C3NWM6</accession>